<sequence>MRRSELSRAERSVWRAFASGEAVDLGASPGEDATTGASWGRDRTVRASVLRALLLNAPTRDGEVAALRLNGARIVGRLNLRYATVDHAIRFWGCHFEEAPNLYGARFRQLNLSMSYLPALEAATIRVAGVLRFTDCVIPGPVQLGGARIEGALFMERARLGEPGREGTQILHLNHTTFSDDVWAPGLRTHGEVSLVGSRIAGTLNLEDAVLSHPGHTALHGEMAAIANDVRAKSLCAEGRVNLRGVKVGGQVNLAYARLSNPGGVALRVSGCTIGELWFREAEPIVGHVNMRRASFRLLNIPPKVWPETVALEGLDYGSLTPRLPARDRIEVFKRDESAYVPHSYEQLAAYYRRVGDEKAARNVQIAKQRHYRRTLPWYGRVWGYLQDGAVGYGYRPLRSAAWLAALWAFGATVFWLHNPPPVKADEHPPFNAFAYALDLLLPIISFGQEDRFAPRGGYQWLSYALVVAGWTLASTTIAGVSRALNRQ</sequence>
<dbReference type="RefSeq" id="WP_117357485.1">
    <property type="nucleotide sequence ID" value="NZ_QURH01000210.1"/>
</dbReference>
<dbReference type="OrthoDB" id="5194370at2"/>
<reference evidence="2 3" key="1">
    <citation type="submission" date="2018-08" db="EMBL/GenBank/DDBJ databases">
        <title>Actinomadura jelena sp. nov., a novel Actinomycete isolated from soil in Chad.</title>
        <authorList>
            <person name="Shi L."/>
        </authorList>
    </citation>
    <scope>NUCLEOTIDE SEQUENCE [LARGE SCALE GENOMIC DNA]</scope>
    <source>
        <strain evidence="2 3">NEAU-G17</strain>
    </source>
</reference>
<evidence type="ECO:0000256" key="1">
    <source>
        <dbReference type="SAM" id="Phobius"/>
    </source>
</evidence>
<name>A0A372JQ70_9ACTN</name>
<keyword evidence="1" id="KW-0812">Transmembrane</keyword>
<dbReference type="AlphaFoldDB" id="A0A372JQ70"/>
<keyword evidence="1" id="KW-0472">Membrane</keyword>
<keyword evidence="1" id="KW-1133">Transmembrane helix</keyword>
<keyword evidence="3" id="KW-1185">Reference proteome</keyword>
<comment type="caution">
    <text evidence="2">The sequence shown here is derived from an EMBL/GenBank/DDBJ whole genome shotgun (WGS) entry which is preliminary data.</text>
</comment>
<organism evidence="2 3">
    <name type="scientific">Actinomadura logoneensis</name>
    <dbReference type="NCBI Taxonomy" id="2293572"/>
    <lineage>
        <taxon>Bacteria</taxon>
        <taxon>Bacillati</taxon>
        <taxon>Actinomycetota</taxon>
        <taxon>Actinomycetes</taxon>
        <taxon>Streptosporangiales</taxon>
        <taxon>Thermomonosporaceae</taxon>
        <taxon>Actinomadura</taxon>
    </lineage>
</organism>
<feature type="transmembrane region" description="Helical" evidence="1">
    <location>
        <begin position="461"/>
        <end position="485"/>
    </location>
</feature>
<proteinExistence type="predicted"/>
<gene>
    <name evidence="2" type="ORF">DZF91_11620</name>
</gene>
<protein>
    <submittedName>
        <fullName evidence="2">Membrane-associated oxidoreductase</fullName>
    </submittedName>
</protein>
<dbReference type="EMBL" id="QURH01000210">
    <property type="protein sequence ID" value="RFU41478.1"/>
    <property type="molecule type" value="Genomic_DNA"/>
</dbReference>
<evidence type="ECO:0000313" key="3">
    <source>
        <dbReference type="Proteomes" id="UP000261811"/>
    </source>
</evidence>
<evidence type="ECO:0000313" key="2">
    <source>
        <dbReference type="EMBL" id="RFU41478.1"/>
    </source>
</evidence>
<dbReference type="Proteomes" id="UP000261811">
    <property type="component" value="Unassembled WGS sequence"/>
</dbReference>
<accession>A0A372JQ70</accession>